<dbReference type="InterPro" id="IPR003864">
    <property type="entry name" value="CSC1/OSCA1-like_7TM"/>
</dbReference>
<keyword evidence="4 8" id="KW-0812">Transmembrane</keyword>
<feature type="transmembrane region" description="Helical" evidence="8">
    <location>
        <begin position="94"/>
        <end position="116"/>
    </location>
</feature>
<feature type="transmembrane region" description="Helical" evidence="8">
    <location>
        <begin position="645"/>
        <end position="668"/>
    </location>
</feature>
<dbReference type="AlphaFoldDB" id="A0A0L0HE86"/>
<evidence type="ECO:0000256" key="7">
    <source>
        <dbReference type="SAM" id="MobiDB-lite"/>
    </source>
</evidence>
<dbReference type="EMBL" id="KQ257457">
    <property type="protein sequence ID" value="KNC99770.1"/>
    <property type="molecule type" value="Genomic_DNA"/>
</dbReference>
<comment type="similarity">
    <text evidence="2">Belongs to the CSC1 (TC 1.A.17) family.</text>
</comment>
<feature type="transmembrane region" description="Helical" evidence="8">
    <location>
        <begin position="12"/>
        <end position="34"/>
    </location>
</feature>
<feature type="domain" description="CSC1/OSCA1-like N-terminal transmembrane" evidence="10">
    <location>
        <begin position="13"/>
        <end position="177"/>
    </location>
</feature>
<sequence>MSSDNSPTDLAGVVTAAGLQTAISIGLFIGFSLLRPRNKIVYEPRSKFAPEQKRPQPLSGIPTAWLRPTLFTNENQLVDKIGLDAVMFLRFIRLCFQFFLGLTCIGIPLCIFHFYAPRFTGGSNRDSVNSPDKQTDQKSPQLAALTINNVYHESSWFWMHAVLVWVFSMYAYYLMYRLWMDWIRFRREFFFSSEFQSAFHNRTLILTNLPDSMRSPQDVTEFMTSLNLKDSIRQAVIGREVGDLPKLIEEHQKVTAKLEDVLAIYLKDPYRVPTKRPTHKINKKLLIFGGQKVDSIEYCSGRLHALEREIYELRSKGDHHFKPNANAFVSFRSVQAAHSAAIKLNGVAAVALRSRSLSPPSVKLSPDFDDIIWQNVGISAAIRHTRRLMALGIVIAVTLSWSFLIIFITGLVSLGTIEKYVPKLAEWIEERKAATVILTSIIAPVLFSVLQILPPIGFRFLARFQGVLSSSGVEKSVMHKVFAFQVYQYAAILLINLSATTIGSILNFSNGDVGASTRSIFNSIAVAFIDKSSFFIAMIVTGMTSIAIELIQGVPLVLGFIKRHLFANTPRKEFDYNQAPALPYGPIYALILIKFLLGVCYSVAAPLILPFTSAFFFAAYLVYKYQLIYVYETPLETGGTWWPKVFTLLCICIGSFQLMTLGAILLIATGVSAEGNGKRQAIMLVVLMCLNVVYWWACRRWLAPQGFMSKSDLELVESAGKWNDNEELEDRVYNPALVKPLWRVWVWKQAREVQDKYYTPEYQDIEDFIRKTRPVSVGGRGEVGSTDDFTEVAGTIRRNAKRVLSFYHRHPLHSTSPNAEAPPELEHVAQEAGESLPIVVAVPDDEQDPNITAGSGLPTYSSSATLHSLERPYELQDYASQREIPVDVRSFSSTENLNSSQRTGSYKYR</sequence>
<keyword evidence="3" id="KW-0813">Transport</keyword>
<feature type="transmembrane region" description="Helical" evidence="8">
    <location>
        <begin position="581"/>
        <end position="600"/>
    </location>
</feature>
<dbReference type="RefSeq" id="XP_016607810.1">
    <property type="nucleotide sequence ID" value="XM_016753374.1"/>
</dbReference>
<evidence type="ECO:0000256" key="8">
    <source>
        <dbReference type="SAM" id="Phobius"/>
    </source>
</evidence>
<evidence type="ECO:0000256" key="5">
    <source>
        <dbReference type="ARBA" id="ARBA00022989"/>
    </source>
</evidence>
<dbReference type="InParanoid" id="A0A0L0HE86"/>
<dbReference type="InterPro" id="IPR027815">
    <property type="entry name" value="CSC1/OSCA1-like_cyt"/>
</dbReference>
<evidence type="ECO:0000256" key="2">
    <source>
        <dbReference type="ARBA" id="ARBA00007779"/>
    </source>
</evidence>
<evidence type="ECO:0000313" key="13">
    <source>
        <dbReference type="Proteomes" id="UP000053201"/>
    </source>
</evidence>
<dbReference type="GO" id="GO:0005886">
    <property type="term" value="C:plasma membrane"/>
    <property type="evidence" value="ECO:0007669"/>
    <property type="project" value="TreeGrafter"/>
</dbReference>
<dbReference type="OrthoDB" id="2150324at2759"/>
<proteinExistence type="inferred from homology"/>
<dbReference type="FunCoup" id="A0A0L0HE86">
    <property type="interactions" value="30"/>
</dbReference>
<feature type="transmembrane region" description="Helical" evidence="8">
    <location>
        <begin position="607"/>
        <end position="625"/>
    </location>
</feature>
<feature type="transmembrane region" description="Helical" evidence="8">
    <location>
        <begin position="534"/>
        <end position="561"/>
    </location>
</feature>
<evidence type="ECO:0000259" key="10">
    <source>
        <dbReference type="Pfam" id="PF13967"/>
    </source>
</evidence>
<evidence type="ECO:0008006" key="14">
    <source>
        <dbReference type="Google" id="ProtNLM"/>
    </source>
</evidence>
<comment type="subcellular location">
    <subcellularLocation>
        <location evidence="1">Membrane</location>
        <topology evidence="1">Multi-pass membrane protein</topology>
    </subcellularLocation>
</comment>
<keyword evidence="6 8" id="KW-0472">Membrane</keyword>
<organism evidence="12 13">
    <name type="scientific">Spizellomyces punctatus (strain DAOM BR117)</name>
    <dbReference type="NCBI Taxonomy" id="645134"/>
    <lineage>
        <taxon>Eukaryota</taxon>
        <taxon>Fungi</taxon>
        <taxon>Fungi incertae sedis</taxon>
        <taxon>Chytridiomycota</taxon>
        <taxon>Chytridiomycota incertae sedis</taxon>
        <taxon>Chytridiomycetes</taxon>
        <taxon>Spizellomycetales</taxon>
        <taxon>Spizellomycetaceae</taxon>
        <taxon>Spizellomyces</taxon>
    </lineage>
</organism>
<dbReference type="OMA" id="VVCAWAF"/>
<accession>A0A0L0HE86</accession>
<dbReference type="Pfam" id="PF02714">
    <property type="entry name" value="RSN1_7TM"/>
    <property type="match status" value="1"/>
</dbReference>
<dbReference type="STRING" id="645134.A0A0L0HE86"/>
<keyword evidence="13" id="KW-1185">Reference proteome</keyword>
<evidence type="ECO:0000313" key="12">
    <source>
        <dbReference type="EMBL" id="KNC99770.1"/>
    </source>
</evidence>
<protein>
    <recommendedName>
        <fullName evidence="14">DUF221-domain-containing protein</fullName>
    </recommendedName>
</protein>
<feature type="transmembrane region" description="Helical" evidence="8">
    <location>
        <begin position="156"/>
        <end position="176"/>
    </location>
</feature>
<feature type="domain" description="CSC1/OSCA1-like 7TM region" evidence="9">
    <location>
        <begin position="386"/>
        <end position="663"/>
    </location>
</feature>
<dbReference type="PANTHER" id="PTHR13018:SF139">
    <property type="entry name" value="PHOSPHATE METABOLISM PROTEIN 7"/>
    <property type="match status" value="1"/>
</dbReference>
<keyword evidence="5 8" id="KW-1133">Transmembrane helix</keyword>
<dbReference type="Pfam" id="PF14703">
    <property type="entry name" value="PHM7_cyt"/>
    <property type="match status" value="1"/>
</dbReference>
<name>A0A0L0HE86_SPIPD</name>
<evidence type="ECO:0000259" key="9">
    <source>
        <dbReference type="Pfam" id="PF02714"/>
    </source>
</evidence>
<evidence type="ECO:0000256" key="6">
    <source>
        <dbReference type="ARBA" id="ARBA00023136"/>
    </source>
</evidence>
<feature type="domain" description="CSC1/OSCA1-like cytosolic" evidence="11">
    <location>
        <begin position="201"/>
        <end position="375"/>
    </location>
</feature>
<dbReference type="GO" id="GO:0005227">
    <property type="term" value="F:calcium-activated cation channel activity"/>
    <property type="evidence" value="ECO:0007669"/>
    <property type="project" value="InterPro"/>
</dbReference>
<dbReference type="InterPro" id="IPR032880">
    <property type="entry name" value="CSC1/OSCA1-like_N"/>
</dbReference>
<feature type="region of interest" description="Disordered" evidence="7">
    <location>
        <begin position="886"/>
        <end position="909"/>
    </location>
</feature>
<dbReference type="PANTHER" id="PTHR13018">
    <property type="entry name" value="PROBABLE MEMBRANE PROTEIN DUF221-RELATED"/>
    <property type="match status" value="1"/>
</dbReference>
<reference evidence="12 13" key="1">
    <citation type="submission" date="2009-08" db="EMBL/GenBank/DDBJ databases">
        <title>The Genome Sequence of Spizellomyces punctatus strain DAOM BR117.</title>
        <authorList>
            <consortium name="The Broad Institute Genome Sequencing Platform"/>
            <person name="Russ C."/>
            <person name="Cuomo C."/>
            <person name="Shea T."/>
            <person name="Young S.K."/>
            <person name="Zeng Q."/>
            <person name="Koehrsen M."/>
            <person name="Haas B."/>
            <person name="Borodovsky M."/>
            <person name="Guigo R."/>
            <person name="Alvarado L."/>
            <person name="Berlin A."/>
            <person name="Bochicchio J."/>
            <person name="Borenstein D."/>
            <person name="Chapman S."/>
            <person name="Chen Z."/>
            <person name="Engels R."/>
            <person name="Freedman E."/>
            <person name="Gellesch M."/>
            <person name="Goldberg J."/>
            <person name="Griggs A."/>
            <person name="Gujja S."/>
            <person name="Heiman D."/>
            <person name="Hepburn T."/>
            <person name="Howarth C."/>
            <person name="Jen D."/>
            <person name="Larson L."/>
            <person name="Lewis B."/>
            <person name="Mehta T."/>
            <person name="Park D."/>
            <person name="Pearson M."/>
            <person name="Roberts A."/>
            <person name="Saif S."/>
            <person name="Shenoy N."/>
            <person name="Sisk P."/>
            <person name="Stolte C."/>
            <person name="Sykes S."/>
            <person name="Thomson T."/>
            <person name="Walk T."/>
            <person name="White J."/>
            <person name="Yandava C."/>
            <person name="Burger G."/>
            <person name="Gray M.W."/>
            <person name="Holland P.W.H."/>
            <person name="King N."/>
            <person name="Lang F.B.F."/>
            <person name="Roger A.J."/>
            <person name="Ruiz-Trillo I."/>
            <person name="Lander E."/>
            <person name="Nusbaum C."/>
        </authorList>
    </citation>
    <scope>NUCLEOTIDE SEQUENCE [LARGE SCALE GENOMIC DNA]</scope>
    <source>
        <strain evidence="12 13">DAOM BR117</strain>
    </source>
</reference>
<dbReference type="GeneID" id="27688546"/>
<feature type="compositionally biased region" description="Polar residues" evidence="7">
    <location>
        <begin position="890"/>
        <end position="909"/>
    </location>
</feature>
<gene>
    <name evidence="12" type="ORF">SPPG_05148</name>
</gene>
<evidence type="ECO:0000256" key="1">
    <source>
        <dbReference type="ARBA" id="ARBA00004141"/>
    </source>
</evidence>
<dbReference type="Pfam" id="PF13967">
    <property type="entry name" value="RSN1_TM"/>
    <property type="match status" value="1"/>
</dbReference>
<feature type="transmembrane region" description="Helical" evidence="8">
    <location>
        <begin position="680"/>
        <end position="697"/>
    </location>
</feature>
<evidence type="ECO:0000256" key="3">
    <source>
        <dbReference type="ARBA" id="ARBA00022448"/>
    </source>
</evidence>
<dbReference type="Proteomes" id="UP000053201">
    <property type="component" value="Unassembled WGS sequence"/>
</dbReference>
<dbReference type="InterPro" id="IPR045122">
    <property type="entry name" value="Csc1-like"/>
</dbReference>
<feature type="transmembrane region" description="Helical" evidence="8">
    <location>
        <begin position="388"/>
        <end position="413"/>
    </location>
</feature>
<evidence type="ECO:0000256" key="4">
    <source>
        <dbReference type="ARBA" id="ARBA00022692"/>
    </source>
</evidence>
<evidence type="ECO:0000259" key="11">
    <source>
        <dbReference type="Pfam" id="PF14703"/>
    </source>
</evidence>
<dbReference type="eggNOG" id="KOG1134">
    <property type="taxonomic scope" value="Eukaryota"/>
</dbReference>
<dbReference type="VEuPathDB" id="FungiDB:SPPG_05148"/>